<dbReference type="PRINTS" id="PR00996">
    <property type="entry name" value="CHERMTFRASE"/>
</dbReference>
<evidence type="ECO:0000259" key="7">
    <source>
        <dbReference type="PROSITE" id="PS50123"/>
    </source>
</evidence>
<evidence type="ECO:0000256" key="1">
    <source>
        <dbReference type="ARBA" id="ARBA00001541"/>
    </source>
</evidence>
<feature type="domain" description="CheR-type methyltransferase" evidence="7">
    <location>
        <begin position="1"/>
        <end position="270"/>
    </location>
</feature>
<dbReference type="SUPFAM" id="SSF53335">
    <property type="entry name" value="S-adenosyl-L-methionine-dependent methyltransferases"/>
    <property type="match status" value="1"/>
</dbReference>
<comment type="catalytic activity">
    <reaction evidence="1">
        <text>L-glutamyl-[protein] + S-adenosyl-L-methionine = [protein]-L-glutamate 5-O-methyl ester + S-adenosyl-L-homocysteine</text>
        <dbReference type="Rhea" id="RHEA:24452"/>
        <dbReference type="Rhea" id="RHEA-COMP:10208"/>
        <dbReference type="Rhea" id="RHEA-COMP:10311"/>
        <dbReference type="ChEBI" id="CHEBI:29973"/>
        <dbReference type="ChEBI" id="CHEBI:57856"/>
        <dbReference type="ChEBI" id="CHEBI:59789"/>
        <dbReference type="ChEBI" id="CHEBI:82795"/>
        <dbReference type="EC" id="2.1.1.80"/>
    </reaction>
</comment>
<evidence type="ECO:0000256" key="6">
    <source>
        <dbReference type="PROSITE-ProRule" id="PRU00339"/>
    </source>
</evidence>
<keyword evidence="9" id="KW-1185">Reference proteome</keyword>
<dbReference type="Gene3D" id="3.40.50.150">
    <property type="entry name" value="Vaccinia Virus protein VP39"/>
    <property type="match status" value="1"/>
</dbReference>
<dbReference type="PANTHER" id="PTHR24422">
    <property type="entry name" value="CHEMOTAXIS PROTEIN METHYLTRANSFERASE"/>
    <property type="match status" value="1"/>
</dbReference>
<keyword evidence="4" id="KW-0808">Transferase</keyword>
<dbReference type="Pfam" id="PF13432">
    <property type="entry name" value="TPR_16"/>
    <property type="match status" value="1"/>
</dbReference>
<dbReference type="PANTHER" id="PTHR24422:SF10">
    <property type="entry name" value="CHEMOTAXIS PROTEIN METHYLTRANSFERASE 2"/>
    <property type="match status" value="1"/>
</dbReference>
<dbReference type="InterPro" id="IPR050903">
    <property type="entry name" value="Bact_Chemotaxis_MeTrfase"/>
</dbReference>
<dbReference type="SUPFAM" id="SSF47757">
    <property type="entry name" value="Chemotaxis receptor methyltransferase CheR, N-terminal domain"/>
    <property type="match status" value="1"/>
</dbReference>
<organism evidence="8 9">
    <name type="scientific">Chroococcidiopsis cubana SAG 39.79</name>
    <dbReference type="NCBI Taxonomy" id="388085"/>
    <lineage>
        <taxon>Bacteria</taxon>
        <taxon>Bacillati</taxon>
        <taxon>Cyanobacteriota</taxon>
        <taxon>Cyanophyceae</taxon>
        <taxon>Chroococcidiopsidales</taxon>
        <taxon>Chroococcidiopsidaceae</taxon>
        <taxon>Chroococcidiopsis</taxon>
    </lineage>
</organism>
<sequence>MNETTVQNFIQLISARMGLQVRPQDRQELCKKLETRMKVLKLDAPEKYYQLLLRSTEQSKLEAIDSSSEREWQELLGLLTVGETYFFRDQGHFKLLKHQILPELIESKRKACLHSLTQKPSLRIWSAGCSSGQEPYSIAILVKELIPDLSDWEVFIFGTDINLEAIEKAQRGIYEPWSFRQVDPQIQKHYFQQRKLGWELDPKIRRMVKFRCSNLLQDSFPSSTLNIHDMDIIICRNVFIYFSFDAIATVIEKFYHTLRPYGYLIVGHTELSGQNLNEFQLKAFTESIVYQRQNTSTEAKNTPDSASIQSLNQQAEITETLRKPIYYQPIEFKLSYPKNDVLKPKSIPPRSPVALPAIVSQFTSDLATAETLFQAGEYSRAIQAAQTLIHQHPQSFDAYYLIAQSWANLGNYERATHYCQQATQLDNLSEKPYFLLARIAEEQEDLEQAKIFLKKIIYLTPESIAAYLELGSLYEKVGDRQRANKMLATALELLKKLSPTSAIEPYERVLASELITKIKQTLAI</sequence>
<evidence type="ECO:0000256" key="2">
    <source>
        <dbReference type="ARBA" id="ARBA00012534"/>
    </source>
</evidence>
<keyword evidence="6" id="KW-0802">TPR repeat</keyword>
<dbReference type="GO" id="GO:0008983">
    <property type="term" value="F:protein-glutamate O-methyltransferase activity"/>
    <property type="evidence" value="ECO:0007669"/>
    <property type="project" value="UniProtKB-EC"/>
</dbReference>
<dbReference type="GO" id="GO:0032259">
    <property type="term" value="P:methylation"/>
    <property type="evidence" value="ECO:0007669"/>
    <property type="project" value="UniProtKB-KW"/>
</dbReference>
<dbReference type="SUPFAM" id="SSF48452">
    <property type="entry name" value="TPR-like"/>
    <property type="match status" value="1"/>
</dbReference>
<dbReference type="InterPro" id="IPR029063">
    <property type="entry name" value="SAM-dependent_MTases_sf"/>
</dbReference>
<dbReference type="InterPro" id="IPR000780">
    <property type="entry name" value="CheR_MeTrfase"/>
</dbReference>
<dbReference type="SMART" id="SM00028">
    <property type="entry name" value="TPR"/>
    <property type="match status" value="3"/>
</dbReference>
<dbReference type="RefSeq" id="WP_106168565.1">
    <property type="nucleotide sequence ID" value="NZ_JAVKZF010000002.1"/>
</dbReference>
<dbReference type="EMBL" id="RSCK01000069">
    <property type="protein sequence ID" value="RUT06300.1"/>
    <property type="molecule type" value="Genomic_DNA"/>
</dbReference>
<evidence type="ECO:0000256" key="5">
    <source>
        <dbReference type="ARBA" id="ARBA00022691"/>
    </source>
</evidence>
<dbReference type="PROSITE" id="PS50123">
    <property type="entry name" value="CHER"/>
    <property type="match status" value="1"/>
</dbReference>
<dbReference type="EC" id="2.1.1.80" evidence="2"/>
<protein>
    <recommendedName>
        <fullName evidence="2">protein-glutamate O-methyltransferase</fullName>
        <ecNumber evidence="2">2.1.1.80</ecNumber>
    </recommendedName>
</protein>
<dbReference type="SMART" id="SM00138">
    <property type="entry name" value="MeTrc"/>
    <property type="match status" value="1"/>
</dbReference>
<comment type="caution">
    <text evidence="8">The sequence shown here is derived from an EMBL/GenBank/DDBJ whole genome shotgun (WGS) entry which is preliminary data.</text>
</comment>
<dbReference type="CDD" id="cd02440">
    <property type="entry name" value="AdoMet_MTases"/>
    <property type="match status" value="1"/>
</dbReference>
<gene>
    <name evidence="8" type="ORF">DSM107010_53040</name>
</gene>
<dbReference type="Proteomes" id="UP000282574">
    <property type="component" value="Unassembled WGS sequence"/>
</dbReference>
<dbReference type="Gene3D" id="1.10.155.10">
    <property type="entry name" value="Chemotaxis receptor methyltransferase CheR, N-terminal domain"/>
    <property type="match status" value="1"/>
</dbReference>
<evidence type="ECO:0000256" key="3">
    <source>
        <dbReference type="ARBA" id="ARBA00022603"/>
    </source>
</evidence>
<keyword evidence="3" id="KW-0489">Methyltransferase</keyword>
<reference evidence="8 9" key="1">
    <citation type="journal article" date="2019" name="Genome Biol. Evol.">
        <title>Day and night: Metabolic profiles and evolutionary relationships of six axenic non-marine cyanobacteria.</title>
        <authorList>
            <person name="Will S.E."/>
            <person name="Henke P."/>
            <person name="Boedeker C."/>
            <person name="Huang S."/>
            <person name="Brinkmann H."/>
            <person name="Rohde M."/>
            <person name="Jarek M."/>
            <person name="Friedl T."/>
            <person name="Seufert S."/>
            <person name="Schumacher M."/>
            <person name="Overmann J."/>
            <person name="Neumann-Schaal M."/>
            <person name="Petersen J."/>
        </authorList>
    </citation>
    <scope>NUCLEOTIDE SEQUENCE [LARGE SCALE GENOMIC DNA]</scope>
    <source>
        <strain evidence="8 9">SAG 39.79</strain>
    </source>
</reference>
<name>A0AB37UEN1_9CYAN</name>
<dbReference type="InterPro" id="IPR022642">
    <property type="entry name" value="CheR_C"/>
</dbReference>
<accession>A0AB37UEN1</accession>
<evidence type="ECO:0000256" key="4">
    <source>
        <dbReference type="ARBA" id="ARBA00022679"/>
    </source>
</evidence>
<proteinExistence type="predicted"/>
<dbReference type="InterPro" id="IPR036804">
    <property type="entry name" value="CheR_N_sf"/>
</dbReference>
<dbReference type="InterPro" id="IPR019734">
    <property type="entry name" value="TPR_rpt"/>
</dbReference>
<dbReference type="AlphaFoldDB" id="A0AB37UEN1"/>
<dbReference type="InterPro" id="IPR011990">
    <property type="entry name" value="TPR-like_helical_dom_sf"/>
</dbReference>
<dbReference type="Pfam" id="PF13181">
    <property type="entry name" value="TPR_8"/>
    <property type="match status" value="1"/>
</dbReference>
<keyword evidence="5" id="KW-0949">S-adenosyl-L-methionine</keyword>
<evidence type="ECO:0000313" key="8">
    <source>
        <dbReference type="EMBL" id="RUT06300.1"/>
    </source>
</evidence>
<evidence type="ECO:0000313" key="9">
    <source>
        <dbReference type="Proteomes" id="UP000282574"/>
    </source>
</evidence>
<feature type="repeat" description="TPR" evidence="6">
    <location>
        <begin position="464"/>
        <end position="497"/>
    </location>
</feature>
<dbReference type="PROSITE" id="PS50005">
    <property type="entry name" value="TPR"/>
    <property type="match status" value="1"/>
</dbReference>
<dbReference type="Pfam" id="PF01739">
    <property type="entry name" value="CheR"/>
    <property type="match status" value="1"/>
</dbReference>
<dbReference type="Gene3D" id="1.25.40.10">
    <property type="entry name" value="Tetratricopeptide repeat domain"/>
    <property type="match status" value="1"/>
</dbReference>